<gene>
    <name evidence="2" type="ORF">F0562_025563</name>
</gene>
<proteinExistence type="predicted"/>
<sequence>METEPPSEGISSNPKVLNKGTSKGTVDKMTPMAVDEPDKGTSTDLPSAQPLHSSNKGTILQHEDTPLLSPQDSFHREGVQSAGHSNILATTERGNVHWDKTKIHSKYVPMLNRIKSKCPSTFVVFNVKAIVDKVRIVFKELLCDIIVLLDQHSSLQVTRFNLRSLHSLVKTQKLSFLQLDWLESHLVMIRNLCDYAIEAKYRDAFDR</sequence>
<feature type="region of interest" description="Disordered" evidence="1">
    <location>
        <begin position="1"/>
        <end position="56"/>
    </location>
</feature>
<reference evidence="2 3" key="1">
    <citation type="submission" date="2019-09" db="EMBL/GenBank/DDBJ databases">
        <title>A chromosome-level genome assembly of the Chinese tupelo Nyssa sinensis.</title>
        <authorList>
            <person name="Yang X."/>
            <person name="Kang M."/>
            <person name="Yang Y."/>
            <person name="Xiong H."/>
            <person name="Wang M."/>
            <person name="Zhang Z."/>
            <person name="Wang Z."/>
            <person name="Wu H."/>
            <person name="Ma T."/>
            <person name="Liu J."/>
            <person name="Xi Z."/>
        </authorList>
    </citation>
    <scope>NUCLEOTIDE SEQUENCE [LARGE SCALE GENOMIC DNA]</scope>
    <source>
        <strain evidence="2">J267</strain>
        <tissue evidence="2">Leaf</tissue>
    </source>
</reference>
<name>A0A5J5BCC9_9ASTE</name>
<accession>A0A5J5BCC9</accession>
<keyword evidence="3" id="KW-1185">Reference proteome</keyword>
<dbReference type="EMBL" id="CM018037">
    <property type="protein sequence ID" value="KAA8538871.1"/>
    <property type="molecule type" value="Genomic_DNA"/>
</dbReference>
<feature type="compositionally biased region" description="Polar residues" evidence="1">
    <location>
        <begin position="42"/>
        <end position="56"/>
    </location>
</feature>
<evidence type="ECO:0000313" key="3">
    <source>
        <dbReference type="Proteomes" id="UP000325577"/>
    </source>
</evidence>
<feature type="compositionally biased region" description="Polar residues" evidence="1">
    <location>
        <begin position="9"/>
        <end position="24"/>
    </location>
</feature>
<protein>
    <submittedName>
        <fullName evidence="2">Uncharacterized protein</fullName>
    </submittedName>
</protein>
<evidence type="ECO:0000313" key="2">
    <source>
        <dbReference type="EMBL" id="KAA8538871.1"/>
    </source>
</evidence>
<evidence type="ECO:0000256" key="1">
    <source>
        <dbReference type="SAM" id="MobiDB-lite"/>
    </source>
</evidence>
<dbReference type="Proteomes" id="UP000325577">
    <property type="component" value="Linkage Group LG14"/>
</dbReference>
<dbReference type="AlphaFoldDB" id="A0A5J5BCC9"/>
<organism evidence="2 3">
    <name type="scientific">Nyssa sinensis</name>
    <dbReference type="NCBI Taxonomy" id="561372"/>
    <lineage>
        <taxon>Eukaryota</taxon>
        <taxon>Viridiplantae</taxon>
        <taxon>Streptophyta</taxon>
        <taxon>Embryophyta</taxon>
        <taxon>Tracheophyta</taxon>
        <taxon>Spermatophyta</taxon>
        <taxon>Magnoliopsida</taxon>
        <taxon>eudicotyledons</taxon>
        <taxon>Gunneridae</taxon>
        <taxon>Pentapetalae</taxon>
        <taxon>asterids</taxon>
        <taxon>Cornales</taxon>
        <taxon>Nyssaceae</taxon>
        <taxon>Nyssa</taxon>
    </lineage>
</organism>